<dbReference type="InterPro" id="IPR009057">
    <property type="entry name" value="Homeodomain-like_sf"/>
</dbReference>
<dbReference type="EMBL" id="WSFO01000006">
    <property type="protein sequence ID" value="KAE9629605.1"/>
    <property type="molecule type" value="Genomic_DNA"/>
</dbReference>
<proteinExistence type="predicted"/>
<sequence length="335" mass="37531">MSKNEHQLVKDDIRGTNWLGAHGISMKHAIGLGQRTGGAMTVTASGINCLVIPEGLEGFAEAKAVMRHGRNAIYHKRVCQSALDVEFYNTGPCLCFVMHGCERFLTPSEEEIVVQAGEMILLPRNVHMISNFCNSNGPLEAILCFFDQTTIAEFEKRSPRASGSQAKSVGSYKIGAHESFTAYMESLNNVYRGLKVSQDLLRNKLTELLYLVQTLDCAERQSAFLRENNEDTGKRNIRYLMQHHMLHNLTVSDFAKLSGRSVSSFTREFKRQFDSTPAQWLIGKRMEHARAALLTSDASIGEIGTSVGYDNPSHFISQFRKRFGTTPSRMRGEHM</sequence>
<dbReference type="Gene3D" id="1.10.10.60">
    <property type="entry name" value="Homeodomain-like"/>
    <property type="match status" value="2"/>
</dbReference>
<gene>
    <name evidence="5" type="ORF">GP644_11350</name>
</gene>
<name>A0A6A4RHC3_9RHOB</name>
<reference evidence="5 6" key="1">
    <citation type="submission" date="2019-12" db="EMBL/GenBank/DDBJ databases">
        <authorList>
            <person name="Zhang Y.-J."/>
        </authorList>
    </citation>
    <scope>NUCLEOTIDE SEQUENCE [LARGE SCALE GENOMIC DNA]</scope>
    <source>
        <strain evidence="5 6">H18S-6</strain>
    </source>
</reference>
<evidence type="ECO:0000256" key="3">
    <source>
        <dbReference type="ARBA" id="ARBA00023163"/>
    </source>
</evidence>
<dbReference type="PROSITE" id="PS00041">
    <property type="entry name" value="HTH_ARAC_FAMILY_1"/>
    <property type="match status" value="1"/>
</dbReference>
<dbReference type="AlphaFoldDB" id="A0A6A4RHC3"/>
<evidence type="ECO:0000313" key="5">
    <source>
        <dbReference type="EMBL" id="KAE9629605.1"/>
    </source>
</evidence>
<organism evidence="5 6">
    <name type="scientific">Parasedimentitalea maritima</name>
    <dbReference type="NCBI Taxonomy" id="2578117"/>
    <lineage>
        <taxon>Bacteria</taxon>
        <taxon>Pseudomonadati</taxon>
        <taxon>Pseudomonadota</taxon>
        <taxon>Alphaproteobacteria</taxon>
        <taxon>Rhodobacterales</taxon>
        <taxon>Paracoccaceae</taxon>
        <taxon>Parasedimentitalea</taxon>
    </lineage>
</organism>
<evidence type="ECO:0000256" key="2">
    <source>
        <dbReference type="ARBA" id="ARBA00023125"/>
    </source>
</evidence>
<dbReference type="InterPro" id="IPR018062">
    <property type="entry name" value="HTH_AraC-typ_CS"/>
</dbReference>
<keyword evidence="1" id="KW-0805">Transcription regulation</keyword>
<dbReference type="PANTHER" id="PTHR46796">
    <property type="entry name" value="HTH-TYPE TRANSCRIPTIONAL ACTIVATOR RHAS-RELATED"/>
    <property type="match status" value="1"/>
</dbReference>
<dbReference type="InterPro" id="IPR050204">
    <property type="entry name" value="AraC_XylS_family_regulators"/>
</dbReference>
<dbReference type="InterPro" id="IPR020449">
    <property type="entry name" value="Tscrpt_reg_AraC-type_HTH"/>
</dbReference>
<dbReference type="Proteomes" id="UP000441586">
    <property type="component" value="Unassembled WGS sequence"/>
</dbReference>
<dbReference type="SMART" id="SM00342">
    <property type="entry name" value="HTH_ARAC"/>
    <property type="match status" value="1"/>
</dbReference>
<evidence type="ECO:0000256" key="1">
    <source>
        <dbReference type="ARBA" id="ARBA00023015"/>
    </source>
</evidence>
<evidence type="ECO:0000313" key="6">
    <source>
        <dbReference type="Proteomes" id="UP000441586"/>
    </source>
</evidence>
<dbReference type="InterPro" id="IPR054015">
    <property type="entry name" value="ExsA-like_N"/>
</dbReference>
<feature type="domain" description="HTH araC/xylS-type" evidence="4">
    <location>
        <begin position="235"/>
        <end position="333"/>
    </location>
</feature>
<comment type="caution">
    <text evidence="5">The sequence shown here is derived from an EMBL/GenBank/DDBJ whole genome shotgun (WGS) entry which is preliminary data.</text>
</comment>
<dbReference type="PROSITE" id="PS01124">
    <property type="entry name" value="HTH_ARAC_FAMILY_2"/>
    <property type="match status" value="1"/>
</dbReference>
<keyword evidence="2" id="KW-0238">DNA-binding</keyword>
<dbReference type="PRINTS" id="PR00032">
    <property type="entry name" value="HTHARAC"/>
</dbReference>
<accession>A0A6A4RHC3</accession>
<evidence type="ECO:0000259" key="4">
    <source>
        <dbReference type="PROSITE" id="PS01124"/>
    </source>
</evidence>
<dbReference type="Pfam" id="PF22200">
    <property type="entry name" value="ExsA_N"/>
    <property type="match status" value="1"/>
</dbReference>
<dbReference type="Pfam" id="PF12833">
    <property type="entry name" value="HTH_18"/>
    <property type="match status" value="1"/>
</dbReference>
<dbReference type="GO" id="GO:0043565">
    <property type="term" value="F:sequence-specific DNA binding"/>
    <property type="evidence" value="ECO:0007669"/>
    <property type="project" value="InterPro"/>
</dbReference>
<dbReference type="SUPFAM" id="SSF46689">
    <property type="entry name" value="Homeodomain-like"/>
    <property type="match status" value="2"/>
</dbReference>
<dbReference type="PANTHER" id="PTHR46796:SF12">
    <property type="entry name" value="HTH-TYPE DNA-BINDING TRANSCRIPTIONAL ACTIVATOR EUTR"/>
    <property type="match status" value="1"/>
</dbReference>
<keyword evidence="3" id="KW-0804">Transcription</keyword>
<dbReference type="InterPro" id="IPR018060">
    <property type="entry name" value="HTH_AraC"/>
</dbReference>
<protein>
    <submittedName>
        <fullName evidence="5">Helix-turn-helix domain-containing protein</fullName>
    </submittedName>
</protein>
<dbReference type="GO" id="GO:0003700">
    <property type="term" value="F:DNA-binding transcription factor activity"/>
    <property type="evidence" value="ECO:0007669"/>
    <property type="project" value="InterPro"/>
</dbReference>